<dbReference type="Pfam" id="PF00046">
    <property type="entry name" value="Homeodomain"/>
    <property type="match status" value="1"/>
</dbReference>
<comment type="subcellular location">
    <subcellularLocation>
        <location evidence="1 2">Nucleus</location>
    </subcellularLocation>
</comment>
<keyword evidence="1 2" id="KW-0238">DNA-binding</keyword>
<evidence type="ECO:0000259" key="3">
    <source>
        <dbReference type="PROSITE" id="PS50071"/>
    </source>
</evidence>
<proteinExistence type="predicted"/>
<dbReference type="InterPro" id="IPR009057">
    <property type="entry name" value="Homeodomain-like_sf"/>
</dbReference>
<dbReference type="SUPFAM" id="SSF46689">
    <property type="entry name" value="Homeodomain-like"/>
    <property type="match status" value="1"/>
</dbReference>
<dbReference type="GO" id="GO:0003677">
    <property type="term" value="F:DNA binding"/>
    <property type="evidence" value="ECO:0007669"/>
    <property type="project" value="UniProtKB-UniRule"/>
</dbReference>
<gene>
    <name evidence="4" type="ORF">BDP27DRAFT_1372209</name>
</gene>
<dbReference type="EMBL" id="JADNRY010000350">
    <property type="protein sequence ID" value="KAF9058801.1"/>
    <property type="molecule type" value="Genomic_DNA"/>
</dbReference>
<evidence type="ECO:0000313" key="5">
    <source>
        <dbReference type="Proteomes" id="UP000772434"/>
    </source>
</evidence>
<dbReference type="Gene3D" id="1.10.10.60">
    <property type="entry name" value="Homeodomain-like"/>
    <property type="match status" value="1"/>
</dbReference>
<evidence type="ECO:0000313" key="4">
    <source>
        <dbReference type="EMBL" id="KAF9058801.1"/>
    </source>
</evidence>
<protein>
    <recommendedName>
        <fullName evidence="3">Homeobox domain-containing protein</fullName>
    </recommendedName>
</protein>
<accession>A0A9P5TXI4</accession>
<dbReference type="InterPro" id="IPR001356">
    <property type="entry name" value="HD"/>
</dbReference>
<feature type="domain" description="Homeobox" evidence="3">
    <location>
        <begin position="5"/>
        <end position="65"/>
    </location>
</feature>
<evidence type="ECO:0000256" key="1">
    <source>
        <dbReference type="PROSITE-ProRule" id="PRU00108"/>
    </source>
</evidence>
<name>A0A9P5TXI4_9AGAR</name>
<keyword evidence="1 2" id="KW-0539">Nucleus</keyword>
<organism evidence="4 5">
    <name type="scientific">Rhodocollybia butyracea</name>
    <dbReference type="NCBI Taxonomy" id="206335"/>
    <lineage>
        <taxon>Eukaryota</taxon>
        <taxon>Fungi</taxon>
        <taxon>Dikarya</taxon>
        <taxon>Basidiomycota</taxon>
        <taxon>Agaricomycotina</taxon>
        <taxon>Agaricomycetes</taxon>
        <taxon>Agaricomycetidae</taxon>
        <taxon>Agaricales</taxon>
        <taxon>Marasmiineae</taxon>
        <taxon>Omphalotaceae</taxon>
        <taxon>Rhodocollybia</taxon>
    </lineage>
</organism>
<dbReference type="Proteomes" id="UP000772434">
    <property type="component" value="Unassembled WGS sequence"/>
</dbReference>
<sequence>MSRAKNRRESIRYPTQRERGYLNAFFLQNSDPSIWDVRNISQFIGMDVDRVRRWFRNRRQSAKAEKVKEKKINSSGGKWTTLPNTDWFTLPMSPYGTDFQSQLSIVNSSTSSQSYYSRKEIDAVSEGCGYDNVEKCCSFNNEVDGLGSGSADPIDEVRSGSARSLAVEGLDVGMDVCSRNEAILGALWRWNVYQSLLSLVRYGSGFCRNSEVLPRRHTAGQKQWKYLNGCEESRKRYKLNTKGRLVNSLANEGNDEDQMLSGGNDEVLQNFKRQPKGYEWDIVHPDQPTKFGSDGTKQTQIVLDYNVATSGSNV</sequence>
<dbReference type="GO" id="GO:0005634">
    <property type="term" value="C:nucleus"/>
    <property type="evidence" value="ECO:0007669"/>
    <property type="project" value="UniProtKB-SubCell"/>
</dbReference>
<comment type="caution">
    <text evidence="4">The sequence shown here is derived from an EMBL/GenBank/DDBJ whole genome shotgun (WGS) entry which is preliminary data.</text>
</comment>
<keyword evidence="1 2" id="KW-0371">Homeobox</keyword>
<reference evidence="4" key="1">
    <citation type="submission" date="2020-11" db="EMBL/GenBank/DDBJ databases">
        <authorList>
            <consortium name="DOE Joint Genome Institute"/>
            <person name="Ahrendt S."/>
            <person name="Riley R."/>
            <person name="Andreopoulos W."/>
            <person name="Labutti K."/>
            <person name="Pangilinan J."/>
            <person name="Ruiz-Duenas F.J."/>
            <person name="Barrasa J.M."/>
            <person name="Sanchez-Garcia M."/>
            <person name="Camarero S."/>
            <person name="Miyauchi S."/>
            <person name="Serrano A."/>
            <person name="Linde D."/>
            <person name="Babiker R."/>
            <person name="Drula E."/>
            <person name="Ayuso-Fernandez I."/>
            <person name="Pacheco R."/>
            <person name="Padilla G."/>
            <person name="Ferreira P."/>
            <person name="Barriuso J."/>
            <person name="Kellner H."/>
            <person name="Castanera R."/>
            <person name="Alfaro M."/>
            <person name="Ramirez L."/>
            <person name="Pisabarro A.G."/>
            <person name="Kuo A."/>
            <person name="Tritt A."/>
            <person name="Lipzen A."/>
            <person name="He G."/>
            <person name="Yan M."/>
            <person name="Ng V."/>
            <person name="Cullen D."/>
            <person name="Martin F."/>
            <person name="Rosso M.-N."/>
            <person name="Henrissat B."/>
            <person name="Hibbett D."/>
            <person name="Martinez A.T."/>
            <person name="Grigoriev I.V."/>
        </authorList>
    </citation>
    <scope>NUCLEOTIDE SEQUENCE</scope>
    <source>
        <strain evidence="4">AH 40177</strain>
    </source>
</reference>
<dbReference type="SMART" id="SM00389">
    <property type="entry name" value="HOX"/>
    <property type="match status" value="1"/>
</dbReference>
<feature type="DNA-binding region" description="Homeobox" evidence="1">
    <location>
        <begin position="7"/>
        <end position="66"/>
    </location>
</feature>
<dbReference type="PROSITE" id="PS50071">
    <property type="entry name" value="HOMEOBOX_2"/>
    <property type="match status" value="1"/>
</dbReference>
<keyword evidence="5" id="KW-1185">Reference proteome</keyword>
<dbReference type="AlphaFoldDB" id="A0A9P5TXI4"/>
<evidence type="ECO:0000256" key="2">
    <source>
        <dbReference type="RuleBase" id="RU000682"/>
    </source>
</evidence>